<organism evidence="2 3">
    <name type="scientific">Micromonospora inyonensis</name>
    <dbReference type="NCBI Taxonomy" id="47866"/>
    <lineage>
        <taxon>Bacteria</taxon>
        <taxon>Bacillati</taxon>
        <taxon>Actinomycetota</taxon>
        <taxon>Actinomycetes</taxon>
        <taxon>Micromonosporales</taxon>
        <taxon>Micromonosporaceae</taxon>
        <taxon>Micromonospora</taxon>
    </lineage>
</organism>
<keyword evidence="1" id="KW-0732">Signal</keyword>
<keyword evidence="3" id="KW-1185">Reference proteome</keyword>
<feature type="signal peptide" evidence="1">
    <location>
        <begin position="1"/>
        <end position="33"/>
    </location>
</feature>
<reference evidence="3" key="1">
    <citation type="submission" date="2016-06" db="EMBL/GenBank/DDBJ databases">
        <authorList>
            <person name="Varghese N."/>
        </authorList>
    </citation>
    <scope>NUCLEOTIDE SEQUENCE [LARGE SCALE GENOMIC DNA]</scope>
    <source>
        <strain evidence="3">DSM 46123</strain>
    </source>
</reference>
<dbReference type="EMBL" id="FMHU01000001">
    <property type="protein sequence ID" value="SCL13766.1"/>
    <property type="molecule type" value="Genomic_DNA"/>
</dbReference>
<gene>
    <name evidence="2" type="ORF">GA0074694_0472</name>
</gene>
<proteinExistence type="predicted"/>
<dbReference type="RefSeq" id="WP_245714756.1">
    <property type="nucleotide sequence ID" value="NZ_FMHU01000001.1"/>
</dbReference>
<dbReference type="AlphaFoldDB" id="A0A1C6R9V8"/>
<sequence length="126" mass="13252">MAALTRVRKAWRPAVVGALVLAGLTTAATPAAAATTNRTGLCNKGTGYSSTVEFPWRGGFTSYVVGPGKCWSITLAAGSTEPVNVYAHGNGAKVFIGSKTIRTGEHNVFRTYGSSVWSAYYTFSHS</sequence>
<accession>A0A1C6R9V8</accession>
<name>A0A1C6R9V8_9ACTN</name>
<dbReference type="Proteomes" id="UP000198906">
    <property type="component" value="Unassembled WGS sequence"/>
</dbReference>
<evidence type="ECO:0000256" key="1">
    <source>
        <dbReference type="SAM" id="SignalP"/>
    </source>
</evidence>
<evidence type="ECO:0000313" key="2">
    <source>
        <dbReference type="EMBL" id="SCL13766.1"/>
    </source>
</evidence>
<feature type="chain" id="PRO_5008744605" evidence="1">
    <location>
        <begin position="34"/>
        <end position="126"/>
    </location>
</feature>
<protein>
    <submittedName>
        <fullName evidence="2">Uncharacterized protein</fullName>
    </submittedName>
</protein>
<evidence type="ECO:0000313" key="3">
    <source>
        <dbReference type="Proteomes" id="UP000198906"/>
    </source>
</evidence>